<reference evidence="1" key="1">
    <citation type="submission" date="2018-05" db="EMBL/GenBank/DDBJ databases">
        <authorList>
            <person name="Lanie J.A."/>
            <person name="Ng W.-L."/>
            <person name="Kazmierczak K.M."/>
            <person name="Andrzejewski T.M."/>
            <person name="Davidsen T.M."/>
            <person name="Wayne K.J."/>
            <person name="Tettelin H."/>
            <person name="Glass J.I."/>
            <person name="Rusch D."/>
            <person name="Podicherti R."/>
            <person name="Tsui H.-C.T."/>
            <person name="Winkler M.E."/>
        </authorList>
    </citation>
    <scope>NUCLEOTIDE SEQUENCE</scope>
</reference>
<dbReference type="AlphaFoldDB" id="A0A382J1Z3"/>
<sequence length="37" mass="3948">MNPASALASCAIDAKDVTLCRAKKNGDVEPKLHSKYT</sequence>
<dbReference type="EMBL" id="UINC01070586">
    <property type="protein sequence ID" value="SVC04851.1"/>
    <property type="molecule type" value="Genomic_DNA"/>
</dbReference>
<protein>
    <submittedName>
        <fullName evidence="1">Uncharacterized protein</fullName>
    </submittedName>
</protein>
<name>A0A382J1Z3_9ZZZZ</name>
<organism evidence="1">
    <name type="scientific">marine metagenome</name>
    <dbReference type="NCBI Taxonomy" id="408172"/>
    <lineage>
        <taxon>unclassified sequences</taxon>
        <taxon>metagenomes</taxon>
        <taxon>ecological metagenomes</taxon>
    </lineage>
</organism>
<gene>
    <name evidence="1" type="ORF">METZ01_LOCUS257705</name>
</gene>
<proteinExistence type="predicted"/>
<evidence type="ECO:0000313" key="1">
    <source>
        <dbReference type="EMBL" id="SVC04851.1"/>
    </source>
</evidence>
<accession>A0A382J1Z3</accession>